<comment type="caution">
    <text evidence="1">The sequence shown here is derived from an EMBL/GenBank/DDBJ whole genome shotgun (WGS) entry which is preliminary data.</text>
</comment>
<gene>
    <name evidence="1" type="ORF">V1286_000440</name>
</gene>
<keyword evidence="2" id="KW-1185">Reference proteome</keyword>
<sequence>MTGHPPTSGSTEAIVIVKAAPQVGRRHGETVCCAGIDLYGNWLRLYPVSFRTLEQSKKFGRWDRIKFDWRLPNDDKRTESRRVDQQSIEIVGKLRKSERPAFLAKAIVTSLVRERELGRSFALLKPEILAFKVEKKDVEEIKAEKELFDSIRAQDDLFAKQVTNNYNPCPYNFKYRYRTDDGVREGTCQDWEIEATYHNWSREYGEQGALADMEQVFGRDYPARGMLLAMGTHSLHQDTWLINGVVRQDDISQASMF</sequence>
<protein>
    <submittedName>
        <fullName evidence="1">Uncharacterized protein</fullName>
    </submittedName>
</protein>
<accession>A0ABU8B300</accession>
<evidence type="ECO:0000313" key="1">
    <source>
        <dbReference type="EMBL" id="MEH2552911.1"/>
    </source>
</evidence>
<dbReference type="EMBL" id="JAZHRV010000001">
    <property type="protein sequence ID" value="MEH2552911.1"/>
    <property type="molecule type" value="Genomic_DNA"/>
</dbReference>
<name>A0ABU8B300_9BRAD</name>
<organism evidence="1 2">
    <name type="scientific">Bradyrhizobium algeriense</name>
    <dbReference type="NCBI Taxonomy" id="634784"/>
    <lineage>
        <taxon>Bacteria</taxon>
        <taxon>Pseudomonadati</taxon>
        <taxon>Pseudomonadota</taxon>
        <taxon>Alphaproteobacteria</taxon>
        <taxon>Hyphomicrobiales</taxon>
        <taxon>Nitrobacteraceae</taxon>
        <taxon>Bradyrhizobium</taxon>
    </lineage>
</organism>
<evidence type="ECO:0000313" key="2">
    <source>
        <dbReference type="Proteomes" id="UP001364224"/>
    </source>
</evidence>
<dbReference type="Proteomes" id="UP001364224">
    <property type="component" value="Unassembled WGS sequence"/>
</dbReference>
<proteinExistence type="predicted"/>
<reference evidence="1 2" key="1">
    <citation type="submission" date="2024-02" db="EMBL/GenBank/DDBJ databases">
        <title>Adaptive strategies in a cosmopolitan and abundant soil bacterium.</title>
        <authorList>
            <person name="Carini P."/>
        </authorList>
    </citation>
    <scope>NUCLEOTIDE SEQUENCE [LARGE SCALE GENOMIC DNA]</scope>
    <source>
        <strain evidence="1 2">AZCC 1608</strain>
    </source>
</reference>